<feature type="binding site" evidence="11">
    <location>
        <position position="223"/>
    </location>
    <ligand>
        <name>Mg(2+)</name>
        <dbReference type="ChEBI" id="CHEBI:18420"/>
        <label>1</label>
    </ligand>
</feature>
<dbReference type="EMBL" id="DS480487">
    <property type="protein sequence ID" value="EDO15018.1"/>
    <property type="molecule type" value="Genomic_DNA"/>
</dbReference>
<gene>
    <name evidence="16" type="ORF">Kpol_1007p2</name>
</gene>
<evidence type="ECO:0000259" key="15">
    <source>
        <dbReference type="PROSITE" id="PS51999"/>
    </source>
</evidence>
<name>A7TRS4_VANPO</name>
<feature type="site" description="Transition state stabilizer" evidence="12">
    <location>
        <position position="223"/>
    </location>
</feature>
<dbReference type="KEGG" id="vpo:Kpol_1007p2"/>
<dbReference type="HOGENOM" id="CLU_010374_0_0_1"/>
<dbReference type="InterPro" id="IPR010666">
    <property type="entry name" value="Znf_GRF"/>
</dbReference>
<evidence type="ECO:0000256" key="11">
    <source>
        <dbReference type="PIRSR" id="PIRSR604808-2"/>
    </source>
</evidence>
<dbReference type="Pfam" id="PF03372">
    <property type="entry name" value="Exo_endo_phos"/>
    <property type="match status" value="1"/>
</dbReference>
<feature type="region of interest" description="Disordered" evidence="14">
    <location>
        <begin position="398"/>
        <end position="434"/>
    </location>
</feature>
<evidence type="ECO:0000256" key="14">
    <source>
        <dbReference type="SAM" id="MobiDB-lite"/>
    </source>
</evidence>
<dbReference type="PANTHER" id="PTHR22748:SF4">
    <property type="entry name" value="DNA-(APURINIC OR APYRIMIDINIC SITE) ENDONUCLEASE 2"/>
    <property type="match status" value="1"/>
</dbReference>
<dbReference type="GO" id="GO:0005634">
    <property type="term" value="C:nucleus"/>
    <property type="evidence" value="ECO:0007669"/>
    <property type="project" value="TreeGrafter"/>
</dbReference>
<keyword evidence="9" id="KW-0539">Nucleus</keyword>
<dbReference type="eggNOG" id="KOG1294">
    <property type="taxonomic scope" value="Eukaryota"/>
</dbReference>
<keyword evidence="17" id="KW-1185">Reference proteome</keyword>
<evidence type="ECO:0000256" key="1">
    <source>
        <dbReference type="ARBA" id="ARBA00001936"/>
    </source>
</evidence>
<dbReference type="OrthoDB" id="391817at2759"/>
<dbReference type="PhylomeDB" id="A7TRS4"/>
<dbReference type="Pfam" id="PF06839">
    <property type="entry name" value="Zn_ribbon_GRF"/>
    <property type="match status" value="1"/>
</dbReference>
<evidence type="ECO:0000256" key="12">
    <source>
        <dbReference type="PIRSR" id="PIRSR604808-3"/>
    </source>
</evidence>
<dbReference type="InterPro" id="IPR020848">
    <property type="entry name" value="AP_endonuclease_F1_CS"/>
</dbReference>
<organism evidence="17">
    <name type="scientific">Vanderwaltozyma polyspora (strain ATCC 22028 / DSM 70294 / BCRC 21397 / CBS 2163 / NBRC 10782 / NRRL Y-8283 / UCD 57-17)</name>
    <name type="common">Kluyveromyces polysporus</name>
    <dbReference type="NCBI Taxonomy" id="436907"/>
    <lineage>
        <taxon>Eukaryota</taxon>
        <taxon>Fungi</taxon>
        <taxon>Dikarya</taxon>
        <taxon>Ascomycota</taxon>
        <taxon>Saccharomycotina</taxon>
        <taxon>Saccharomycetes</taxon>
        <taxon>Saccharomycetales</taxon>
        <taxon>Saccharomycetaceae</taxon>
        <taxon>Vanderwaltozyma</taxon>
    </lineage>
</organism>
<dbReference type="PROSITE" id="PS51999">
    <property type="entry name" value="ZF_GRF"/>
    <property type="match status" value="1"/>
</dbReference>
<keyword evidence="7" id="KW-0862">Zinc</keyword>
<dbReference type="GO" id="GO:0003677">
    <property type="term" value="F:DNA binding"/>
    <property type="evidence" value="ECO:0007669"/>
    <property type="project" value="InterPro"/>
</dbReference>
<keyword evidence="5 13" id="KW-0863">Zinc-finger</keyword>
<dbReference type="GO" id="GO:0006284">
    <property type="term" value="P:base-excision repair"/>
    <property type="evidence" value="ECO:0007669"/>
    <property type="project" value="EnsemblFungi"/>
</dbReference>
<keyword evidence="11" id="KW-0464">Manganese</keyword>
<dbReference type="RefSeq" id="XP_001642876.1">
    <property type="nucleotide sequence ID" value="XM_001642826.1"/>
</dbReference>
<dbReference type="GO" id="GO:0008311">
    <property type="term" value="F:double-stranded DNA 3'-5' DNA exonuclease activity"/>
    <property type="evidence" value="ECO:0007669"/>
    <property type="project" value="EnsemblFungi"/>
</dbReference>
<sequence length="529" mass="59638">MSGISVVDRKQGSDAIRFVSFNVNGVRTLFHYQPFSQMNQSLKASFEYFDADVITFQELKTEKYGISKWGKVDDFYSFISIPSNKKGYSGVGCWVRKPEKDHPLYEALKVVKAEEGITGYLTVKVGGKEVRYKDDTSQGIGGYESLGLDETNDDEALTLDSEGRCVVVELACNIVVFNVYCPANSGQTDDGQLFRLKYLKVLYKRIRNLKALGKNIVLMGDINSCRDLIDQAEALEANMIQITSTTTGEDIEEKYSQLAYEFVMNPEAPQRRMLNQMLTDSIIPGISQDGILVDTTRYVQTKKRLKMYTVWNTLKNTRPVNYGSRIDFILLSKELQDYILQADILPDVMGSDHCPVYLDIDSNFFTKGNDYDQVKVPRFEAKFKYDLNHKNILDMFGSQNRKRQLPSNDPEDGSAGSSSTFKKSTSSRMVKGSTTSEVHDELLIKGTNIKQTGDCISERNVKKVSTSQTKLSFFNDRLPKAPLCKHGIEAILKTSKTPTNYGRRFWSCEKPNGDSGNKAGSCGFFQWVS</sequence>
<evidence type="ECO:0000256" key="3">
    <source>
        <dbReference type="ARBA" id="ARBA00013541"/>
    </source>
</evidence>
<dbReference type="AlphaFoldDB" id="A7TRS4"/>
<comment type="similarity">
    <text evidence="2">Belongs to the DNA repair enzymes AP/ExoA family.</text>
</comment>
<feature type="site" description="Interaction with DNA substrate" evidence="12">
    <location>
        <position position="353"/>
    </location>
</feature>
<dbReference type="InterPro" id="IPR005135">
    <property type="entry name" value="Endo/exonuclease/phosphatase"/>
</dbReference>
<dbReference type="STRING" id="436907.A7TRS4"/>
<evidence type="ECO:0000256" key="2">
    <source>
        <dbReference type="ARBA" id="ARBA00007092"/>
    </source>
</evidence>
<dbReference type="OMA" id="YTVWNTL"/>
<feature type="binding site" evidence="11">
    <location>
        <position position="22"/>
    </location>
    <ligand>
        <name>Mg(2+)</name>
        <dbReference type="ChEBI" id="CHEBI:18420"/>
        <label>1</label>
    </ligand>
</feature>
<accession>A7TRS4</accession>
<evidence type="ECO:0000256" key="13">
    <source>
        <dbReference type="PROSITE-ProRule" id="PRU01343"/>
    </source>
</evidence>
<dbReference type="InterPro" id="IPR004808">
    <property type="entry name" value="AP_endonuc_1"/>
</dbReference>
<reference evidence="16 17" key="1">
    <citation type="journal article" date="2007" name="Proc. Natl. Acad. Sci. U.S.A.">
        <title>Independent sorting-out of thousands of duplicated gene pairs in two yeast species descended from a whole-genome duplication.</title>
        <authorList>
            <person name="Scannell D.R."/>
            <person name="Frank A.C."/>
            <person name="Conant G.C."/>
            <person name="Byrne K.P."/>
            <person name="Woolfit M."/>
            <person name="Wolfe K.H."/>
        </authorList>
    </citation>
    <scope>NUCLEOTIDE SEQUENCE [LARGE SCALE GENOMIC DNA]</scope>
    <source>
        <strain evidence="17">ATCC 22028 / DSM 70294 / BCRC 21397 / CBS 2163 / NBRC 10782 / NRRL Y-8283 / UCD 57-17</strain>
    </source>
</reference>
<evidence type="ECO:0000256" key="9">
    <source>
        <dbReference type="ARBA" id="ARBA00023242"/>
    </source>
</evidence>
<dbReference type="SUPFAM" id="SSF56219">
    <property type="entry name" value="DNase I-like"/>
    <property type="match status" value="1"/>
</dbReference>
<feature type="binding site" evidence="11">
    <location>
        <position position="58"/>
    </location>
    <ligand>
        <name>Mg(2+)</name>
        <dbReference type="ChEBI" id="CHEBI:18420"/>
        <label>1</label>
    </ligand>
</feature>
<proteinExistence type="inferred from homology"/>
<evidence type="ECO:0000256" key="6">
    <source>
        <dbReference type="ARBA" id="ARBA00022801"/>
    </source>
</evidence>
<evidence type="ECO:0000256" key="7">
    <source>
        <dbReference type="ARBA" id="ARBA00022833"/>
    </source>
</evidence>
<evidence type="ECO:0000313" key="16">
    <source>
        <dbReference type="EMBL" id="EDO15018.1"/>
    </source>
</evidence>
<feature type="binding site" evidence="11">
    <location>
        <position position="352"/>
    </location>
    <ligand>
        <name>Mg(2+)</name>
        <dbReference type="ChEBI" id="CHEBI:18420"/>
        <label>1</label>
    </ligand>
</feature>
<feature type="active site" description="Proton donor/acceptor" evidence="10">
    <location>
        <position position="221"/>
    </location>
</feature>
<keyword evidence="8 11" id="KW-0460">Magnesium</keyword>
<evidence type="ECO:0000256" key="5">
    <source>
        <dbReference type="ARBA" id="ARBA00022771"/>
    </source>
</evidence>
<feature type="site" description="Important for catalytic activity" evidence="12">
    <location>
        <position position="327"/>
    </location>
</feature>
<protein>
    <recommendedName>
        <fullName evidence="3">DNA-(apurinic or apyrimidinic site) endonuclease 2</fullName>
    </recommendedName>
</protein>
<dbReference type="Gene3D" id="3.60.10.10">
    <property type="entry name" value="Endonuclease/exonuclease/phosphatase"/>
    <property type="match status" value="1"/>
</dbReference>
<feature type="binding site" evidence="11">
    <location>
        <position position="221"/>
    </location>
    <ligand>
        <name>Mg(2+)</name>
        <dbReference type="ChEBI" id="CHEBI:18420"/>
        <label>1</label>
    </ligand>
</feature>
<evidence type="ECO:0000256" key="4">
    <source>
        <dbReference type="ARBA" id="ARBA00022723"/>
    </source>
</evidence>
<dbReference type="GO" id="GO:0008270">
    <property type="term" value="F:zinc ion binding"/>
    <property type="evidence" value="ECO:0007669"/>
    <property type="project" value="UniProtKB-KW"/>
</dbReference>
<evidence type="ECO:0000313" key="17">
    <source>
        <dbReference type="Proteomes" id="UP000000267"/>
    </source>
</evidence>
<evidence type="ECO:0000256" key="10">
    <source>
        <dbReference type="PIRSR" id="PIRSR604808-1"/>
    </source>
</evidence>
<dbReference type="InParanoid" id="A7TRS4"/>
<feature type="active site" description="Proton acceptor" evidence="10">
    <location>
        <position position="353"/>
    </location>
</feature>
<dbReference type="GO" id="GO:0003906">
    <property type="term" value="F:DNA-(apurinic or apyrimidinic site) endonuclease activity"/>
    <property type="evidence" value="ECO:0007669"/>
    <property type="project" value="EnsemblFungi"/>
</dbReference>
<keyword evidence="4 11" id="KW-0479">Metal-binding</keyword>
<keyword evidence="6" id="KW-0378">Hydrolase</keyword>
<dbReference type="Proteomes" id="UP000000267">
    <property type="component" value="Unassembled WGS sequence"/>
</dbReference>
<dbReference type="GO" id="GO:0008081">
    <property type="term" value="F:phosphoric diester hydrolase activity"/>
    <property type="evidence" value="ECO:0007669"/>
    <property type="project" value="EnsemblFungi"/>
</dbReference>
<dbReference type="PROSITE" id="PS00728">
    <property type="entry name" value="AP_NUCLEASE_F1_3"/>
    <property type="match status" value="1"/>
</dbReference>
<feature type="compositionally biased region" description="Low complexity" evidence="14">
    <location>
        <begin position="413"/>
        <end position="427"/>
    </location>
</feature>
<dbReference type="InterPro" id="IPR036691">
    <property type="entry name" value="Endo/exonu/phosph_ase_sf"/>
</dbReference>
<dbReference type="GeneID" id="5543074"/>
<evidence type="ECO:0000256" key="8">
    <source>
        <dbReference type="ARBA" id="ARBA00022842"/>
    </source>
</evidence>
<comment type="cofactor">
    <cofactor evidence="1">
        <name>Mn(2+)</name>
        <dbReference type="ChEBI" id="CHEBI:29035"/>
    </cofactor>
</comment>
<dbReference type="PANTHER" id="PTHR22748">
    <property type="entry name" value="AP ENDONUCLEASE"/>
    <property type="match status" value="1"/>
</dbReference>
<dbReference type="PROSITE" id="PS51435">
    <property type="entry name" value="AP_NUCLEASE_F1_4"/>
    <property type="match status" value="1"/>
</dbReference>
<feature type="binding site" evidence="11">
    <location>
        <position position="353"/>
    </location>
    <ligand>
        <name>Mg(2+)</name>
        <dbReference type="ChEBI" id="CHEBI:18420"/>
        <label>1</label>
    </ligand>
</feature>
<dbReference type="FunCoup" id="A7TRS4">
    <property type="interactions" value="494"/>
</dbReference>
<feature type="domain" description="GRF-type" evidence="15">
    <location>
        <begin position="484"/>
        <end position="529"/>
    </location>
</feature>
<comment type="cofactor">
    <cofactor evidence="11">
        <name>Mg(2+)</name>
        <dbReference type="ChEBI" id="CHEBI:18420"/>
    </cofactor>
    <cofactor evidence="11">
        <name>Mn(2+)</name>
        <dbReference type="ChEBI" id="CHEBI:29035"/>
    </cofactor>
    <text evidence="11">Probably binds two magnesium or manganese ions per subunit.</text>
</comment>
<feature type="active site" evidence="10">
    <location>
        <position position="180"/>
    </location>
</feature>